<evidence type="ECO:0000256" key="1">
    <source>
        <dbReference type="SAM" id="Phobius"/>
    </source>
</evidence>
<protein>
    <submittedName>
        <fullName evidence="2">Uncharacterized protein</fullName>
    </submittedName>
</protein>
<accession>A0A6J4LY52</accession>
<sequence>MLQKGMYGKPKNAQPLVWGLMVALVTIFSRLTSPLAKFYTALKRKFLL</sequence>
<proteinExistence type="predicted"/>
<keyword evidence="1" id="KW-0812">Transmembrane</keyword>
<name>A0A6J4LY52_9CYAN</name>
<evidence type="ECO:0000313" key="2">
    <source>
        <dbReference type="EMBL" id="CAA9344028.1"/>
    </source>
</evidence>
<reference evidence="2" key="1">
    <citation type="submission" date="2020-02" db="EMBL/GenBank/DDBJ databases">
        <authorList>
            <person name="Meier V. D."/>
        </authorList>
    </citation>
    <scope>NUCLEOTIDE SEQUENCE</scope>
    <source>
        <strain evidence="2">AVDCRST_MAG84</strain>
    </source>
</reference>
<keyword evidence="1" id="KW-0472">Membrane</keyword>
<organism evidence="2">
    <name type="scientific">uncultured Microcoleus sp</name>
    <dbReference type="NCBI Taxonomy" id="259945"/>
    <lineage>
        <taxon>Bacteria</taxon>
        <taxon>Bacillati</taxon>
        <taxon>Cyanobacteriota</taxon>
        <taxon>Cyanophyceae</taxon>
        <taxon>Oscillatoriophycideae</taxon>
        <taxon>Oscillatoriales</taxon>
        <taxon>Microcoleaceae</taxon>
        <taxon>Microcoleus</taxon>
        <taxon>environmental samples</taxon>
    </lineage>
</organism>
<gene>
    <name evidence="2" type="ORF">AVDCRST_MAG84-2537</name>
</gene>
<feature type="transmembrane region" description="Helical" evidence="1">
    <location>
        <begin position="16"/>
        <end position="36"/>
    </location>
</feature>
<dbReference type="EMBL" id="CADCTZ010000449">
    <property type="protein sequence ID" value="CAA9344028.1"/>
    <property type="molecule type" value="Genomic_DNA"/>
</dbReference>
<keyword evidence="1" id="KW-1133">Transmembrane helix</keyword>
<dbReference type="AlphaFoldDB" id="A0A6J4LY52"/>